<sequence length="65" mass="6971">MILEDNLGPEGDSIYTALMQAHEGLTEAQSHALNARLVLMLINEVGDADRIKAVLQEARTPTPGA</sequence>
<evidence type="ECO:0000313" key="2">
    <source>
        <dbReference type="Proteomes" id="UP001165396"/>
    </source>
</evidence>
<proteinExistence type="predicted"/>
<accession>A0ABT1YVU4</accession>
<keyword evidence="2" id="KW-1185">Reference proteome</keyword>
<dbReference type="RefSeq" id="WP_258292689.1">
    <property type="nucleotide sequence ID" value="NZ_JANKJG010000001.1"/>
</dbReference>
<reference evidence="1" key="1">
    <citation type="submission" date="2022-07" db="EMBL/GenBank/DDBJ databases">
        <title>Pseudosulfitobacter sp. strain AP-MA-4, whole genome sequence.</title>
        <authorList>
            <person name="Jiang Y."/>
        </authorList>
    </citation>
    <scope>NUCLEOTIDE SEQUENCE</scope>
    <source>
        <strain evidence="1">AP-MA-4</strain>
    </source>
</reference>
<comment type="caution">
    <text evidence="1">The sequence shown here is derived from an EMBL/GenBank/DDBJ whole genome shotgun (WGS) entry which is preliminary data.</text>
</comment>
<protein>
    <submittedName>
        <fullName evidence="1">DUF2783 domain-containing protein</fullName>
    </submittedName>
</protein>
<dbReference type="InterPro" id="IPR021233">
    <property type="entry name" value="DUF2783"/>
</dbReference>
<dbReference type="EMBL" id="JANKJG010000001">
    <property type="protein sequence ID" value="MCR8825009.1"/>
    <property type="molecule type" value="Genomic_DNA"/>
</dbReference>
<organism evidence="1 2">
    <name type="scientific">Pseudosulfitobacter koreensis</name>
    <dbReference type="NCBI Taxonomy" id="2968472"/>
    <lineage>
        <taxon>Bacteria</taxon>
        <taxon>Pseudomonadati</taxon>
        <taxon>Pseudomonadota</taxon>
        <taxon>Alphaproteobacteria</taxon>
        <taxon>Rhodobacterales</taxon>
        <taxon>Roseobacteraceae</taxon>
        <taxon>Pseudosulfitobacter</taxon>
    </lineage>
</organism>
<name>A0ABT1YVU4_9RHOB</name>
<dbReference type="Pfam" id="PF10932">
    <property type="entry name" value="DUF2783"/>
    <property type="match status" value="1"/>
</dbReference>
<evidence type="ECO:0000313" key="1">
    <source>
        <dbReference type="EMBL" id="MCR8825009.1"/>
    </source>
</evidence>
<dbReference type="Proteomes" id="UP001165396">
    <property type="component" value="Unassembled WGS sequence"/>
</dbReference>
<gene>
    <name evidence="1" type="ORF">NTA49_00505</name>
</gene>